<keyword evidence="2" id="KW-0472">Membrane</keyword>
<proteinExistence type="predicted"/>
<dbReference type="EMBL" id="AP021853">
    <property type="protein sequence ID" value="BBO00044.1"/>
    <property type="molecule type" value="Genomic_DNA"/>
</dbReference>
<keyword evidence="2" id="KW-1133">Transmembrane helix</keyword>
<gene>
    <name evidence="4" type="ORF">St703_27480</name>
</gene>
<evidence type="ECO:0000313" key="5">
    <source>
        <dbReference type="Proteomes" id="UP000326951"/>
    </source>
</evidence>
<sequence>MSVIRRKPYFYIILLAAIVAIISLIIFYGKNSTSDAKSSTKQESKPFKVASIEFSPKLNERDKNIEALYEQVETAFKHGAKLAVAPEMATTGYYYKDREAIKPYVDTIPGKATNKFAKLTKKYHAYIVFGMAEKEPKTNIYYNASALVGPNGYVGKYRKTHQWETEEHWAAWGDLGVPVFKTELGKLAINICMDNAYSETARLAAVAGADILAFPTNSSAQAIAALPARAMQNGFYIVSANRSNTENGFHMIGASAIWSPTGKKLAEAPLITKPEDDVSKTTITYASIDPKQYDNENKRRLKERRPELYQDLMLHVAPWDYTASTKPKHVSALTLQYEPVPGDKKANESKIENLIRKKIGSARDKEKAMHLVVLPELSVTGPSELLHVNKMASYGESVNGQTTQFMKKLASEYNTAIVYGLIEKSGEKLYNTAILLNKNGKIDGKYRQTQLSSYDKKWATPGDQLNVFTDNNLGKVGLMIGNDVNFPEISSVLSVQRADIIAVPSSWYGQFAGTMEINPNMSVKRYPKGTNQLWSQIAIDAQSYTVISNYVGTDKGFKGGSALYTIDPLYGLDQPVAASSNKEEALAVNFQTIQPNNWFNQDKLINSRQPAYFKPLLK</sequence>
<dbReference type="CDD" id="cd07197">
    <property type="entry name" value="nitrilase"/>
    <property type="match status" value="1"/>
</dbReference>
<feature type="transmembrane region" description="Helical" evidence="2">
    <location>
        <begin position="9"/>
        <end position="29"/>
    </location>
</feature>
<dbReference type="Pfam" id="PF00795">
    <property type="entry name" value="CN_hydrolase"/>
    <property type="match status" value="2"/>
</dbReference>
<dbReference type="RefSeq" id="WP_139692296.1">
    <property type="nucleotide sequence ID" value="NZ_AP021853.1"/>
</dbReference>
<feature type="domain" description="CN hydrolase" evidence="3">
    <location>
        <begin position="330"/>
        <end position="595"/>
    </location>
</feature>
<dbReference type="InterPro" id="IPR003010">
    <property type="entry name" value="C-N_Hydrolase"/>
</dbReference>
<protein>
    <submittedName>
        <fullName evidence="4">Amidohydrolase</fullName>
    </submittedName>
</protein>
<evidence type="ECO:0000313" key="4">
    <source>
        <dbReference type="EMBL" id="BBO00044.1"/>
    </source>
</evidence>
<evidence type="ECO:0000256" key="1">
    <source>
        <dbReference type="ARBA" id="ARBA00022801"/>
    </source>
</evidence>
<feature type="domain" description="CN hydrolase" evidence="3">
    <location>
        <begin position="47"/>
        <end position="290"/>
    </location>
</feature>
<dbReference type="GO" id="GO:0016811">
    <property type="term" value="F:hydrolase activity, acting on carbon-nitrogen (but not peptide) bonds, in linear amides"/>
    <property type="evidence" value="ECO:0007669"/>
    <property type="project" value="UniProtKB-ARBA"/>
</dbReference>
<evidence type="ECO:0000259" key="3">
    <source>
        <dbReference type="PROSITE" id="PS50263"/>
    </source>
</evidence>
<evidence type="ECO:0000256" key="2">
    <source>
        <dbReference type="SAM" id="Phobius"/>
    </source>
</evidence>
<dbReference type="SUPFAM" id="SSF56317">
    <property type="entry name" value="Carbon-nitrogen hydrolase"/>
    <property type="match status" value="2"/>
</dbReference>
<keyword evidence="1 4" id="KW-0378">Hydrolase</keyword>
<reference evidence="4 5" key="1">
    <citation type="submission" date="2019-09" db="EMBL/GenBank/DDBJ databases">
        <title>Complete genome sequence of Sporolactobacillus terrae 70-3.</title>
        <authorList>
            <person name="Tanaka N."/>
            <person name="Shiwa Y."/>
            <person name="Fujita N."/>
            <person name="Tanasupawat S."/>
        </authorList>
    </citation>
    <scope>NUCLEOTIDE SEQUENCE [LARGE SCALE GENOMIC DNA]</scope>
    <source>
        <strain evidence="4 5">70-3</strain>
    </source>
</reference>
<dbReference type="PROSITE" id="PS50263">
    <property type="entry name" value="CN_HYDROLASE"/>
    <property type="match status" value="2"/>
</dbReference>
<organism evidence="4 5">
    <name type="scientific">Sporolactobacillus terrae</name>
    <dbReference type="NCBI Taxonomy" id="269673"/>
    <lineage>
        <taxon>Bacteria</taxon>
        <taxon>Bacillati</taxon>
        <taxon>Bacillota</taxon>
        <taxon>Bacilli</taxon>
        <taxon>Bacillales</taxon>
        <taxon>Sporolactobacillaceae</taxon>
        <taxon>Sporolactobacillus</taxon>
    </lineage>
</organism>
<name>A0A5K7X651_9BACL</name>
<keyword evidence="2" id="KW-0812">Transmembrane</keyword>
<dbReference type="AlphaFoldDB" id="A0A5K7X651"/>
<dbReference type="InterPro" id="IPR036526">
    <property type="entry name" value="C-N_Hydrolase_sf"/>
</dbReference>
<accession>A0A5K7X651</accession>
<dbReference type="InterPro" id="IPR050345">
    <property type="entry name" value="Aliph_Amidase/BUP"/>
</dbReference>
<dbReference type="PANTHER" id="PTHR43674">
    <property type="entry name" value="NITRILASE C965.09-RELATED"/>
    <property type="match status" value="1"/>
</dbReference>
<dbReference type="Proteomes" id="UP000326951">
    <property type="component" value="Chromosome"/>
</dbReference>
<dbReference type="Gene3D" id="3.60.110.10">
    <property type="entry name" value="Carbon-nitrogen hydrolase"/>
    <property type="match status" value="2"/>
</dbReference>
<dbReference type="PANTHER" id="PTHR43674:SF2">
    <property type="entry name" value="BETA-UREIDOPROPIONASE"/>
    <property type="match status" value="1"/>
</dbReference>